<reference evidence="2" key="2">
    <citation type="submission" date="2015-01" db="EMBL/GenBank/DDBJ databases">
        <title>Evolutionary Origins and Diversification of the Mycorrhizal Mutualists.</title>
        <authorList>
            <consortium name="DOE Joint Genome Institute"/>
            <consortium name="Mycorrhizal Genomics Consortium"/>
            <person name="Kohler A."/>
            <person name="Kuo A."/>
            <person name="Nagy L.G."/>
            <person name="Floudas D."/>
            <person name="Copeland A."/>
            <person name="Barry K.W."/>
            <person name="Cichocki N."/>
            <person name="Veneault-Fourrey C."/>
            <person name="LaButti K."/>
            <person name="Lindquist E.A."/>
            <person name="Lipzen A."/>
            <person name="Lundell T."/>
            <person name="Morin E."/>
            <person name="Murat C."/>
            <person name="Riley R."/>
            <person name="Ohm R."/>
            <person name="Sun H."/>
            <person name="Tunlid A."/>
            <person name="Henrissat B."/>
            <person name="Grigoriev I.V."/>
            <person name="Hibbett D.S."/>
            <person name="Martin F."/>
        </authorList>
    </citation>
    <scope>NUCLEOTIDE SEQUENCE [LARGE SCALE GENOMIC DNA]</scope>
    <source>
        <strain evidence="2">LaAM-08-1</strain>
    </source>
</reference>
<evidence type="ECO:0000313" key="2">
    <source>
        <dbReference type="Proteomes" id="UP000054477"/>
    </source>
</evidence>
<dbReference type="Proteomes" id="UP000054477">
    <property type="component" value="Unassembled WGS sequence"/>
</dbReference>
<accession>A0A0C9X469</accession>
<gene>
    <name evidence="1" type="ORF">K443DRAFT_33977</name>
</gene>
<sequence>MGRYTPALDEDGERELNELKDEMDVLKLSRFRQTILTHGVQVLLLKLLSDLETNLSEMGQSRVQRRLSEIQKQLGSVMIAGVETDMERSEYMERLERRGGRAQVPREVGRGR</sequence>
<dbReference type="AlphaFoldDB" id="A0A0C9X469"/>
<evidence type="ECO:0000313" key="1">
    <source>
        <dbReference type="EMBL" id="KIJ92446.1"/>
    </source>
</evidence>
<dbReference type="OrthoDB" id="10310043at2759"/>
<reference evidence="1 2" key="1">
    <citation type="submission" date="2014-04" db="EMBL/GenBank/DDBJ databases">
        <authorList>
            <consortium name="DOE Joint Genome Institute"/>
            <person name="Kuo A."/>
            <person name="Kohler A."/>
            <person name="Nagy L.G."/>
            <person name="Floudas D."/>
            <person name="Copeland A."/>
            <person name="Barry K.W."/>
            <person name="Cichocki N."/>
            <person name="Veneault-Fourrey C."/>
            <person name="LaButti K."/>
            <person name="Lindquist E.A."/>
            <person name="Lipzen A."/>
            <person name="Lundell T."/>
            <person name="Morin E."/>
            <person name="Murat C."/>
            <person name="Sun H."/>
            <person name="Tunlid A."/>
            <person name="Henrissat B."/>
            <person name="Grigoriev I.V."/>
            <person name="Hibbett D.S."/>
            <person name="Martin F."/>
            <person name="Nordberg H.P."/>
            <person name="Cantor M.N."/>
            <person name="Hua S.X."/>
        </authorList>
    </citation>
    <scope>NUCLEOTIDE SEQUENCE [LARGE SCALE GENOMIC DNA]</scope>
    <source>
        <strain evidence="1 2">LaAM-08-1</strain>
    </source>
</reference>
<dbReference type="HOGENOM" id="CLU_2151720_0_0_1"/>
<protein>
    <submittedName>
        <fullName evidence="1">Uncharacterized protein</fullName>
    </submittedName>
</protein>
<proteinExistence type="predicted"/>
<name>A0A0C9X469_9AGAR</name>
<dbReference type="EMBL" id="KN838909">
    <property type="protein sequence ID" value="KIJ92446.1"/>
    <property type="molecule type" value="Genomic_DNA"/>
</dbReference>
<keyword evidence="2" id="KW-1185">Reference proteome</keyword>
<organism evidence="1 2">
    <name type="scientific">Laccaria amethystina LaAM-08-1</name>
    <dbReference type="NCBI Taxonomy" id="1095629"/>
    <lineage>
        <taxon>Eukaryota</taxon>
        <taxon>Fungi</taxon>
        <taxon>Dikarya</taxon>
        <taxon>Basidiomycota</taxon>
        <taxon>Agaricomycotina</taxon>
        <taxon>Agaricomycetes</taxon>
        <taxon>Agaricomycetidae</taxon>
        <taxon>Agaricales</taxon>
        <taxon>Agaricineae</taxon>
        <taxon>Hydnangiaceae</taxon>
        <taxon>Laccaria</taxon>
    </lineage>
</organism>
<feature type="non-terminal residue" evidence="1">
    <location>
        <position position="112"/>
    </location>
</feature>